<dbReference type="RefSeq" id="WP_047529392.1">
    <property type="nucleotide sequence ID" value="NZ_CCEH01000003.1"/>
</dbReference>
<dbReference type="EMBL" id="CCEH01000003">
    <property type="protein sequence ID" value="CDR27315.1"/>
    <property type="molecule type" value="Genomic_DNA"/>
</dbReference>
<protein>
    <submittedName>
        <fullName evidence="1">Uncharacterized protein</fullName>
    </submittedName>
</protein>
<dbReference type="AlphaFoldDB" id="A0A077UGE5"/>
<sequence>MNFQTESVVRLCVRYAEQLSVFEEFTVLDILGDISVDQISDSTLYYICEKFNLLVLQNNVMGVKIIENNMETVCEVKYKKMY</sequence>
<name>A0A077UGE5_9STAP</name>
<evidence type="ECO:0000313" key="2">
    <source>
        <dbReference type="Proteomes" id="UP000044616"/>
    </source>
</evidence>
<proteinExistence type="predicted"/>
<reference evidence="1 2" key="1">
    <citation type="submission" date="2014-05" db="EMBL/GenBank/DDBJ databases">
        <authorList>
            <person name="Aslett A.Martin."/>
            <person name="De Silva Nishadi"/>
        </authorList>
    </citation>
    <scope>NUCLEOTIDE SEQUENCE [LARGE SCALE GENOMIC DNA]</scope>
</reference>
<dbReference type="Proteomes" id="UP000044616">
    <property type="component" value="Unassembled WGS sequence"/>
</dbReference>
<evidence type="ECO:0000313" key="1">
    <source>
        <dbReference type="EMBL" id="CDR27315.1"/>
    </source>
</evidence>
<accession>A0A077UGE5</accession>
<organism evidence="1 2">
    <name type="scientific">Staphylococcus schweitzeri</name>
    <dbReference type="NCBI Taxonomy" id="1654388"/>
    <lineage>
        <taxon>Bacteria</taxon>
        <taxon>Bacillati</taxon>
        <taxon>Bacillota</taxon>
        <taxon>Bacilli</taxon>
        <taxon>Bacillales</taxon>
        <taxon>Staphylococcaceae</taxon>
        <taxon>Staphylococcus</taxon>
    </lineage>
</organism>
<gene>
    <name evidence="1" type="ORF">ERS140147_00462</name>
</gene>